<dbReference type="SUPFAM" id="SSF48173">
    <property type="entry name" value="Cryptochrome/photolyase FAD-binding domain"/>
    <property type="match status" value="1"/>
</dbReference>
<name>A0ABV7JFD5_9GAMM</name>
<dbReference type="InterPro" id="IPR036134">
    <property type="entry name" value="Crypto/Photolyase_FAD-like_sf"/>
</dbReference>
<dbReference type="PANTHER" id="PTHR38657">
    <property type="entry name" value="SLR1343 PROTEIN"/>
    <property type="match status" value="1"/>
</dbReference>
<dbReference type="InterPro" id="IPR014729">
    <property type="entry name" value="Rossmann-like_a/b/a_fold"/>
</dbReference>
<comment type="caution">
    <text evidence="1">The sequence shown here is derived from an EMBL/GenBank/DDBJ whole genome shotgun (WGS) entry which is preliminary data.</text>
</comment>
<dbReference type="EMBL" id="JBHRTS010000004">
    <property type="protein sequence ID" value="MFC3194112.1"/>
    <property type="molecule type" value="Genomic_DNA"/>
</dbReference>
<sequence>MKTATLIFPHQLFDNHPAIHQCNVYLIEVDLFFTQFAFHQQKLAFHRASMKAYADLIKDRVNTLTYVNAIDRNSEVAVLLEELAGKGYQSIACVDVVDDWLHRQIDRSCKSHNLQLKWFPSDAFLTDTDALLGYFEGKQSFFHQNFYQRQRKQLQILLDDDGKPTGGKWSYDEDNRKKYPKNKTPPVCPQADTLDHHKEAADYVRAHFSSHLGQLSDPAEEGPVLRYPVTHEQASQWLTEFFSERFAEFGDYEDAMVSEQLVLNHSVLTPMLNTGLLTPDEVITQAMHHARTHDIPINSLEGFIRQIIGWREFIRGLYLHVGRQQRTRNFWAFKRSIPDSFYTGETGIAPLDQTIRKVLDTGYCHHIERLMVLGNFMLLCEFDPDQVYQWFMELFIDAYDWVMVPNVYGMSQFADGGLMATKPYISSSNYLLKMSDFKRGDWQATWDGLFWRFMHHQRDFFASNPRLGMLLRTWDRMDEDKQRNHLNNAEQFLQSL</sequence>
<evidence type="ECO:0000313" key="1">
    <source>
        <dbReference type="EMBL" id="MFC3194112.1"/>
    </source>
</evidence>
<dbReference type="Gene3D" id="3.40.50.620">
    <property type="entry name" value="HUPs"/>
    <property type="match status" value="1"/>
</dbReference>
<dbReference type="InterPro" id="IPR007357">
    <property type="entry name" value="PhrB-like"/>
</dbReference>
<dbReference type="Gene3D" id="1.10.579.10">
    <property type="entry name" value="DNA Cyclobutane Dipyrimidine Photolyase, subunit A, domain 3"/>
    <property type="match status" value="1"/>
</dbReference>
<dbReference type="PANTHER" id="PTHR38657:SF1">
    <property type="entry name" value="SLR1343 PROTEIN"/>
    <property type="match status" value="1"/>
</dbReference>
<accession>A0ABV7JFD5</accession>
<dbReference type="Gene3D" id="1.25.40.80">
    <property type="match status" value="1"/>
</dbReference>
<reference evidence="2" key="1">
    <citation type="journal article" date="2019" name="Int. J. Syst. Evol. Microbiol.">
        <title>The Global Catalogue of Microorganisms (GCM) 10K type strain sequencing project: providing services to taxonomists for standard genome sequencing and annotation.</title>
        <authorList>
            <consortium name="The Broad Institute Genomics Platform"/>
            <consortium name="The Broad Institute Genome Sequencing Center for Infectious Disease"/>
            <person name="Wu L."/>
            <person name="Ma J."/>
        </authorList>
    </citation>
    <scope>NUCLEOTIDE SEQUENCE [LARGE SCALE GENOMIC DNA]</scope>
    <source>
        <strain evidence="2">KCTC 42953</strain>
    </source>
</reference>
<dbReference type="Pfam" id="PF04244">
    <property type="entry name" value="DPRP"/>
    <property type="match status" value="1"/>
</dbReference>
<protein>
    <submittedName>
        <fullName evidence="1">Cryptochrome/photolyase family protein</fullName>
    </submittedName>
</protein>
<evidence type="ECO:0000313" key="2">
    <source>
        <dbReference type="Proteomes" id="UP001595533"/>
    </source>
</evidence>
<organism evidence="1 2">
    <name type="scientific">Marinicella sediminis</name>
    <dbReference type="NCBI Taxonomy" id="1792834"/>
    <lineage>
        <taxon>Bacteria</taxon>
        <taxon>Pseudomonadati</taxon>
        <taxon>Pseudomonadota</taxon>
        <taxon>Gammaproteobacteria</taxon>
        <taxon>Lysobacterales</taxon>
        <taxon>Marinicellaceae</taxon>
        <taxon>Marinicella</taxon>
    </lineage>
</organism>
<dbReference type="Proteomes" id="UP001595533">
    <property type="component" value="Unassembled WGS sequence"/>
</dbReference>
<dbReference type="Gene3D" id="1.10.10.1710">
    <property type="entry name" value="Deoxyribodipyrimidine photolyase-related"/>
    <property type="match status" value="1"/>
</dbReference>
<keyword evidence="2" id="KW-1185">Reference proteome</keyword>
<dbReference type="InterPro" id="IPR052551">
    <property type="entry name" value="UV-DNA_repair_photolyase"/>
</dbReference>
<proteinExistence type="predicted"/>
<gene>
    <name evidence="1" type="ORF">ACFODZ_07655</name>
</gene>
<dbReference type="RefSeq" id="WP_077412384.1">
    <property type="nucleotide sequence ID" value="NZ_JBHRTS010000004.1"/>
</dbReference>